<dbReference type="GO" id="GO:0051301">
    <property type="term" value="P:cell division"/>
    <property type="evidence" value="ECO:0007669"/>
    <property type="project" value="UniProtKB-KW"/>
</dbReference>
<organism evidence="14 15">
    <name type="scientific">Halobacteroides halobius (strain ATCC 35273 / DSM 5150 / MD-1)</name>
    <dbReference type="NCBI Taxonomy" id="748449"/>
    <lineage>
        <taxon>Bacteria</taxon>
        <taxon>Bacillati</taxon>
        <taxon>Bacillota</taxon>
        <taxon>Clostridia</taxon>
        <taxon>Halanaerobiales</taxon>
        <taxon>Halobacteroidaceae</taxon>
        <taxon>Halobacteroides</taxon>
    </lineage>
</organism>
<dbReference type="AlphaFoldDB" id="L0K8U1"/>
<evidence type="ECO:0000256" key="7">
    <source>
        <dbReference type="ARBA" id="ARBA00022984"/>
    </source>
</evidence>
<dbReference type="OrthoDB" id="9803760at2"/>
<dbReference type="GO" id="GO:0005737">
    <property type="term" value="C:cytoplasm"/>
    <property type="evidence" value="ECO:0007669"/>
    <property type="project" value="UniProtKB-SubCell"/>
</dbReference>
<dbReference type="EC" id="2.5.1.7" evidence="12"/>
<dbReference type="UniPathway" id="UPA00219"/>
<feature type="binding site" evidence="12">
    <location>
        <position position="304"/>
    </location>
    <ligand>
        <name>UDP-N-acetyl-alpha-D-glucosamine</name>
        <dbReference type="ChEBI" id="CHEBI:57705"/>
    </ligand>
</feature>
<dbReference type="GO" id="GO:0009252">
    <property type="term" value="P:peptidoglycan biosynthetic process"/>
    <property type="evidence" value="ECO:0007669"/>
    <property type="project" value="UniProtKB-UniRule"/>
</dbReference>
<feature type="domain" description="Enolpyruvate transferase" evidence="13">
    <location>
        <begin position="7"/>
        <end position="405"/>
    </location>
</feature>
<comment type="similarity">
    <text evidence="10 12">Belongs to the EPSP synthase family. MurA subfamily.</text>
</comment>
<dbReference type="KEGG" id="hhl:Halha_1766"/>
<dbReference type="PATRIC" id="fig|748449.3.peg.1718"/>
<accession>L0K8U1</accession>
<dbReference type="InterPro" id="IPR036968">
    <property type="entry name" value="Enolpyruvate_Tfrase_sf"/>
</dbReference>
<dbReference type="InterPro" id="IPR050068">
    <property type="entry name" value="MurA_subfamily"/>
</dbReference>
<dbReference type="eggNOG" id="COG0766">
    <property type="taxonomic scope" value="Bacteria"/>
</dbReference>
<dbReference type="HAMAP" id="MF_00111">
    <property type="entry name" value="MurA"/>
    <property type="match status" value="1"/>
</dbReference>
<dbReference type="HOGENOM" id="CLU_027387_0_0_9"/>
<comment type="catalytic activity">
    <reaction evidence="11 12">
        <text>phosphoenolpyruvate + UDP-N-acetyl-alpha-D-glucosamine = UDP-N-acetyl-3-O-(1-carboxyvinyl)-alpha-D-glucosamine + phosphate</text>
        <dbReference type="Rhea" id="RHEA:18681"/>
        <dbReference type="ChEBI" id="CHEBI:43474"/>
        <dbReference type="ChEBI" id="CHEBI:57705"/>
        <dbReference type="ChEBI" id="CHEBI:58702"/>
        <dbReference type="ChEBI" id="CHEBI:68483"/>
        <dbReference type="EC" id="2.5.1.7"/>
    </reaction>
</comment>
<sequence length="416" mass="44851">MARFVIEGGKPLEGEIDINGAKNAVLPILAGTVLAEGQSVISRVPNLRDVRVMKEVLTLLGSKVEDKPGKMIIDTKDVDSCEIPQELMQKMRASVFLMGPLVARFGQVEISQPGGCSIGSRPIDLHLKGLEALGVEFTEDENSLKGKADELKGAEIHLDFPSVGATENIMMAATKAKGLTKIYNAAREPEIVDLQNFLNKLGANIKGAGTDVIKIKGVEKLHAIDYRVIPDRIEAGTFLIGAAITGGQVIAKDLIPVHIESILAKLSETGVKVETIDDKVRVTGVEDWQGVQLKTLPYPGFPTDMQPQFMTFLSIAEGRSVITETIFDNRLQHAKELNKMGANIEVNNSSAIVNGVAKLSGTRVEASDLRAGAALILAGLSAEGKTKVDNIYHIDRGYENIEDKLTKLGANIIRVK</sequence>
<keyword evidence="5 12" id="KW-0808">Transferase</keyword>
<dbReference type="RefSeq" id="WP_015327418.1">
    <property type="nucleotide sequence ID" value="NC_019978.1"/>
</dbReference>
<evidence type="ECO:0000256" key="4">
    <source>
        <dbReference type="ARBA" id="ARBA00022618"/>
    </source>
</evidence>
<dbReference type="SUPFAM" id="SSF55205">
    <property type="entry name" value="EPT/RTPC-like"/>
    <property type="match status" value="1"/>
</dbReference>
<keyword evidence="7 12" id="KW-0573">Peptidoglycan synthesis</keyword>
<proteinExistence type="inferred from homology"/>
<dbReference type="InterPro" id="IPR005750">
    <property type="entry name" value="UDP_GlcNAc_COvinyl_MurA"/>
</dbReference>
<keyword evidence="6 12" id="KW-0133">Cell shape</keyword>
<feature type="active site" description="Proton donor" evidence="12">
    <location>
        <position position="116"/>
    </location>
</feature>
<dbReference type="CDD" id="cd01555">
    <property type="entry name" value="UdpNAET"/>
    <property type="match status" value="1"/>
</dbReference>
<dbReference type="InterPro" id="IPR013792">
    <property type="entry name" value="RNA3'P_cycl/enolpyr_Trfase_a/b"/>
</dbReference>
<evidence type="ECO:0000256" key="11">
    <source>
        <dbReference type="ARBA" id="ARBA00047527"/>
    </source>
</evidence>
<name>L0K8U1_HALHC</name>
<feature type="modified residue" description="2-(S-cysteinyl)pyruvic acid O-phosphothioketal" evidence="12">
    <location>
        <position position="116"/>
    </location>
</feature>
<dbReference type="STRING" id="748449.Halha_1766"/>
<feature type="binding site" evidence="12">
    <location>
        <position position="92"/>
    </location>
    <ligand>
        <name>UDP-N-acetyl-alpha-D-glucosamine</name>
        <dbReference type="ChEBI" id="CHEBI:57705"/>
    </ligand>
</feature>
<evidence type="ECO:0000256" key="12">
    <source>
        <dbReference type="HAMAP-Rule" id="MF_00111"/>
    </source>
</evidence>
<evidence type="ECO:0000259" key="13">
    <source>
        <dbReference type="Pfam" id="PF00275"/>
    </source>
</evidence>
<feature type="binding site" evidence="12">
    <location>
        <begin position="121"/>
        <end position="125"/>
    </location>
    <ligand>
        <name>UDP-N-acetyl-alpha-D-glucosamine</name>
        <dbReference type="ChEBI" id="CHEBI:57705"/>
    </ligand>
</feature>
<dbReference type="FunFam" id="3.65.10.10:FF:000001">
    <property type="entry name" value="UDP-N-acetylglucosamine 1-carboxyvinyltransferase"/>
    <property type="match status" value="1"/>
</dbReference>
<evidence type="ECO:0000313" key="15">
    <source>
        <dbReference type="Proteomes" id="UP000010880"/>
    </source>
</evidence>
<dbReference type="GO" id="GO:0008760">
    <property type="term" value="F:UDP-N-acetylglucosamine 1-carboxyvinyltransferase activity"/>
    <property type="evidence" value="ECO:0007669"/>
    <property type="project" value="UniProtKB-UniRule"/>
</dbReference>
<dbReference type="NCBIfam" id="TIGR01072">
    <property type="entry name" value="murA"/>
    <property type="match status" value="1"/>
</dbReference>
<gene>
    <name evidence="12" type="primary">murA</name>
    <name evidence="14" type="ordered locus">Halha_1766</name>
</gene>
<evidence type="ECO:0000256" key="3">
    <source>
        <dbReference type="ARBA" id="ARBA00022490"/>
    </source>
</evidence>
<evidence type="ECO:0000256" key="10">
    <source>
        <dbReference type="ARBA" id="ARBA00038367"/>
    </source>
</evidence>
<evidence type="ECO:0000256" key="5">
    <source>
        <dbReference type="ARBA" id="ARBA00022679"/>
    </source>
</evidence>
<dbReference type="Gene3D" id="3.65.10.10">
    <property type="entry name" value="Enolpyruvate transferase domain"/>
    <property type="match status" value="2"/>
</dbReference>
<dbReference type="NCBIfam" id="NF006873">
    <property type="entry name" value="PRK09369.1"/>
    <property type="match status" value="1"/>
</dbReference>
<keyword evidence="15" id="KW-1185">Reference proteome</keyword>
<dbReference type="GO" id="GO:0019277">
    <property type="term" value="P:UDP-N-acetylgalactosamine biosynthetic process"/>
    <property type="evidence" value="ECO:0007669"/>
    <property type="project" value="InterPro"/>
</dbReference>
<dbReference type="EMBL" id="CP003359">
    <property type="protein sequence ID" value="AGB41702.1"/>
    <property type="molecule type" value="Genomic_DNA"/>
</dbReference>
<feature type="binding site" evidence="12">
    <location>
        <begin position="22"/>
        <end position="23"/>
    </location>
    <ligand>
        <name>phosphoenolpyruvate</name>
        <dbReference type="ChEBI" id="CHEBI:58702"/>
    </ligand>
</feature>
<dbReference type="PANTHER" id="PTHR43783">
    <property type="entry name" value="UDP-N-ACETYLGLUCOSAMINE 1-CARBOXYVINYLTRANSFERASE"/>
    <property type="match status" value="1"/>
</dbReference>
<keyword evidence="4 12" id="KW-0132">Cell division</keyword>
<reference evidence="15" key="1">
    <citation type="submission" date="2012-02" db="EMBL/GenBank/DDBJ databases">
        <title>The complete genome of Halobacteroides halobius DSM 5150.</title>
        <authorList>
            <person name="Lucas S."/>
            <person name="Copeland A."/>
            <person name="Lapidus A."/>
            <person name="Glavina del Rio T."/>
            <person name="Dalin E."/>
            <person name="Tice H."/>
            <person name="Bruce D."/>
            <person name="Goodwin L."/>
            <person name="Pitluck S."/>
            <person name="Peters L."/>
            <person name="Mikhailova N."/>
            <person name="Gu W."/>
            <person name="Kyrpides N."/>
            <person name="Mavromatis K."/>
            <person name="Ivanova N."/>
            <person name="Brettin T."/>
            <person name="Detter J.C."/>
            <person name="Han C."/>
            <person name="Larimer F."/>
            <person name="Land M."/>
            <person name="Hauser L."/>
            <person name="Markowitz V."/>
            <person name="Cheng J.-F."/>
            <person name="Hugenholtz P."/>
            <person name="Woyke T."/>
            <person name="Wu D."/>
            <person name="Tindall B."/>
            <person name="Pomrenke H."/>
            <person name="Brambilla E."/>
            <person name="Klenk H.-P."/>
            <person name="Eisen J.A."/>
        </authorList>
    </citation>
    <scope>NUCLEOTIDE SEQUENCE [LARGE SCALE GENOMIC DNA]</scope>
    <source>
        <strain evidence="15">ATCC 35273 / DSM 5150 / MD-1</strain>
    </source>
</reference>
<keyword evidence="8 12" id="KW-0131">Cell cycle</keyword>
<comment type="caution">
    <text evidence="12">Lacks conserved residue(s) required for the propagation of feature annotation.</text>
</comment>
<protein>
    <recommendedName>
        <fullName evidence="12">UDP-N-acetylglucosamine 1-carboxyvinyltransferase</fullName>
        <ecNumber evidence="12">2.5.1.7</ecNumber>
    </recommendedName>
    <alternativeName>
        <fullName evidence="12">Enoylpyruvate transferase</fullName>
    </alternativeName>
    <alternativeName>
        <fullName evidence="12">UDP-N-acetylglucosamine enolpyruvyl transferase</fullName>
        <shortName evidence="12">EPT</shortName>
    </alternativeName>
</protein>
<comment type="subcellular location">
    <subcellularLocation>
        <location evidence="1 12">Cytoplasm</location>
    </subcellularLocation>
</comment>
<keyword evidence="12" id="KW-0670">Pyruvate</keyword>
<keyword evidence="9 12" id="KW-0961">Cell wall biogenesis/degradation</keyword>
<dbReference type="Proteomes" id="UP000010880">
    <property type="component" value="Chromosome"/>
</dbReference>
<evidence type="ECO:0000256" key="9">
    <source>
        <dbReference type="ARBA" id="ARBA00023316"/>
    </source>
</evidence>
<dbReference type="GO" id="GO:0071555">
    <property type="term" value="P:cell wall organization"/>
    <property type="evidence" value="ECO:0007669"/>
    <property type="project" value="UniProtKB-KW"/>
</dbReference>
<evidence type="ECO:0000256" key="1">
    <source>
        <dbReference type="ARBA" id="ARBA00004496"/>
    </source>
</evidence>
<dbReference type="Pfam" id="PF00275">
    <property type="entry name" value="EPSP_synthase"/>
    <property type="match status" value="1"/>
</dbReference>
<comment type="pathway">
    <text evidence="2 12">Cell wall biogenesis; peptidoglycan biosynthesis.</text>
</comment>
<keyword evidence="3 12" id="KW-0963">Cytoplasm</keyword>
<evidence type="ECO:0000256" key="2">
    <source>
        <dbReference type="ARBA" id="ARBA00004752"/>
    </source>
</evidence>
<dbReference type="InterPro" id="IPR001986">
    <property type="entry name" value="Enolpyruvate_Tfrase_dom"/>
</dbReference>
<evidence type="ECO:0000256" key="8">
    <source>
        <dbReference type="ARBA" id="ARBA00023306"/>
    </source>
</evidence>
<dbReference type="PANTHER" id="PTHR43783:SF1">
    <property type="entry name" value="UDP-N-ACETYLGLUCOSAMINE 1-CARBOXYVINYLTRANSFERASE"/>
    <property type="match status" value="1"/>
</dbReference>
<comment type="function">
    <text evidence="12">Cell wall formation. Adds enolpyruvyl to UDP-N-acetylglucosamine.</text>
</comment>
<evidence type="ECO:0000256" key="6">
    <source>
        <dbReference type="ARBA" id="ARBA00022960"/>
    </source>
</evidence>
<evidence type="ECO:0000313" key="14">
    <source>
        <dbReference type="EMBL" id="AGB41702.1"/>
    </source>
</evidence>
<feature type="binding site" evidence="12">
    <location>
        <position position="326"/>
    </location>
    <ligand>
        <name>UDP-N-acetyl-alpha-D-glucosamine</name>
        <dbReference type="ChEBI" id="CHEBI:57705"/>
    </ligand>
</feature>
<dbReference type="GO" id="GO:0008360">
    <property type="term" value="P:regulation of cell shape"/>
    <property type="evidence" value="ECO:0007669"/>
    <property type="project" value="UniProtKB-KW"/>
</dbReference>